<gene>
    <name evidence="2" type="ORF">KC207_15880</name>
</gene>
<keyword evidence="1" id="KW-0812">Transmembrane</keyword>
<name>A0A941DAY8_9MICO</name>
<comment type="caution">
    <text evidence="2">The sequence shown here is derived from an EMBL/GenBank/DDBJ whole genome shotgun (WGS) entry which is preliminary data.</text>
</comment>
<proteinExistence type="predicted"/>
<keyword evidence="3" id="KW-1185">Reference proteome</keyword>
<organism evidence="2 3">
    <name type="scientific">Phycicoccus avicenniae</name>
    <dbReference type="NCBI Taxonomy" id="2828860"/>
    <lineage>
        <taxon>Bacteria</taxon>
        <taxon>Bacillati</taxon>
        <taxon>Actinomycetota</taxon>
        <taxon>Actinomycetes</taxon>
        <taxon>Micrococcales</taxon>
        <taxon>Intrasporangiaceae</taxon>
        <taxon>Phycicoccus</taxon>
    </lineage>
</organism>
<reference evidence="2" key="1">
    <citation type="submission" date="2021-04" db="EMBL/GenBank/DDBJ databases">
        <title>Phycicoccus avicenniae sp. nov., a novel endophytic actinomycetes isolated from branch of Avicennia mariana.</title>
        <authorList>
            <person name="Tuo L."/>
        </authorList>
    </citation>
    <scope>NUCLEOTIDE SEQUENCE</scope>
    <source>
        <strain evidence="2">BSK3Z-2</strain>
    </source>
</reference>
<evidence type="ECO:0000256" key="1">
    <source>
        <dbReference type="SAM" id="Phobius"/>
    </source>
</evidence>
<dbReference type="EMBL" id="JAGSNF010000023">
    <property type="protein sequence ID" value="MBR7744776.1"/>
    <property type="molecule type" value="Genomic_DNA"/>
</dbReference>
<accession>A0A941DAY8</accession>
<feature type="transmembrane region" description="Helical" evidence="1">
    <location>
        <begin position="32"/>
        <end position="54"/>
    </location>
</feature>
<evidence type="ECO:0000313" key="2">
    <source>
        <dbReference type="EMBL" id="MBR7744776.1"/>
    </source>
</evidence>
<dbReference type="Proteomes" id="UP000677016">
    <property type="component" value="Unassembled WGS sequence"/>
</dbReference>
<dbReference type="AlphaFoldDB" id="A0A941DAY8"/>
<sequence>MTRLVGLGLLASAFAPMVALLAVVRFDELGRASWVILAACGVAVLLLVLVLRSVAGVQARTIDCQSVRSADERVLAFTSSYIVPLVIAVFGESDVPTLVATAALVAVMATIYVRAGLYHLNPTLALAGYRLYDVTATNGTVTMVLTKERHLRQAGAVVCRYVGENVAIQMGEDRDG</sequence>
<feature type="transmembrane region" description="Helical" evidence="1">
    <location>
        <begin position="74"/>
        <end position="91"/>
    </location>
</feature>
<keyword evidence="1" id="KW-0472">Membrane</keyword>
<protein>
    <submittedName>
        <fullName evidence="2">Uncharacterized protein</fullName>
    </submittedName>
</protein>
<evidence type="ECO:0000313" key="3">
    <source>
        <dbReference type="Proteomes" id="UP000677016"/>
    </source>
</evidence>
<feature type="transmembrane region" description="Helical" evidence="1">
    <location>
        <begin position="97"/>
        <end position="117"/>
    </location>
</feature>
<dbReference type="RefSeq" id="WP_211604295.1">
    <property type="nucleotide sequence ID" value="NZ_JAGSNF010000023.1"/>
</dbReference>
<keyword evidence="1" id="KW-1133">Transmembrane helix</keyword>